<evidence type="ECO:0000256" key="13">
    <source>
        <dbReference type="ARBA" id="ARBA00022771"/>
    </source>
</evidence>
<dbReference type="EC" id="2.3.2.27" evidence="7"/>
<evidence type="ECO:0000256" key="5">
    <source>
        <dbReference type="ARBA" id="ARBA00004906"/>
    </source>
</evidence>
<feature type="region of interest" description="Disordered" evidence="20">
    <location>
        <begin position="277"/>
        <end position="299"/>
    </location>
</feature>
<dbReference type="SUPFAM" id="SSF57850">
    <property type="entry name" value="RING/U-box"/>
    <property type="match status" value="1"/>
</dbReference>
<dbReference type="Proteomes" id="UP001159405">
    <property type="component" value="Unassembled WGS sequence"/>
</dbReference>
<comment type="caution">
    <text evidence="24">The sequence shown here is derived from an EMBL/GenBank/DDBJ whole genome shotgun (WGS) entry which is preliminary data.</text>
</comment>
<dbReference type="InterPro" id="IPR012227">
    <property type="entry name" value="TNF_rcpt-assoc_TRAF_met"/>
</dbReference>
<keyword evidence="8" id="KW-0963">Cytoplasm</keyword>
<evidence type="ECO:0000256" key="15">
    <source>
        <dbReference type="ARBA" id="ARBA00022833"/>
    </source>
</evidence>
<dbReference type="InterPro" id="IPR017907">
    <property type="entry name" value="Znf_RING_CS"/>
</dbReference>
<dbReference type="CDD" id="cd16643">
    <property type="entry name" value="mRING-HC-C3HC3D_TRAF6"/>
    <property type="match status" value="1"/>
</dbReference>
<evidence type="ECO:0000256" key="12">
    <source>
        <dbReference type="ARBA" id="ARBA00022737"/>
    </source>
</evidence>
<dbReference type="InterPro" id="IPR002083">
    <property type="entry name" value="MATH/TRAF_dom"/>
</dbReference>
<dbReference type="Pfam" id="PF21355">
    <property type="entry name" value="TRAF-mep_MATH"/>
    <property type="match status" value="1"/>
</dbReference>
<evidence type="ECO:0000256" key="8">
    <source>
        <dbReference type="ARBA" id="ARBA00022490"/>
    </source>
</evidence>
<dbReference type="Gene3D" id="2.60.210.10">
    <property type="entry name" value="Apoptosis, Tumor Necrosis Factor Receptor Associated Protein 2, Chain A"/>
    <property type="match status" value="1"/>
</dbReference>
<comment type="similarity">
    <text evidence="6">Belongs to the TNF receptor-associated factor family. A subfamily.</text>
</comment>
<evidence type="ECO:0000256" key="11">
    <source>
        <dbReference type="ARBA" id="ARBA00022723"/>
    </source>
</evidence>
<feature type="domain" description="TRAF-type" evidence="23">
    <location>
        <begin position="194"/>
        <end position="244"/>
    </location>
</feature>
<dbReference type="PANTHER" id="PTHR10131:SF152">
    <property type="entry name" value="TNF RECEPTOR-ASSOCIATED FACTOR 6"/>
    <property type="match status" value="1"/>
</dbReference>
<evidence type="ECO:0000256" key="14">
    <source>
        <dbReference type="ARBA" id="ARBA00022786"/>
    </source>
</evidence>
<comment type="catalytic activity">
    <reaction evidence="1">
        <text>S-ubiquitinyl-[E2 ubiquitin-conjugating enzyme]-L-cysteine + [acceptor protein]-L-lysine = [E2 ubiquitin-conjugating enzyme]-L-cysteine + N(6)-ubiquitinyl-[acceptor protein]-L-lysine.</text>
        <dbReference type="EC" id="2.3.2.27"/>
    </reaction>
</comment>
<feature type="domain" description="MATH" evidence="22">
    <location>
        <begin position="377"/>
        <end position="526"/>
    </location>
</feature>
<comment type="pathway">
    <text evidence="5">Protein modification; protein ubiquitination.</text>
</comment>
<dbReference type="PROSITE" id="PS00518">
    <property type="entry name" value="ZF_RING_1"/>
    <property type="match status" value="1"/>
</dbReference>
<gene>
    <name evidence="24" type="ORF">PLOB_00038789</name>
</gene>
<dbReference type="CDD" id="cd00270">
    <property type="entry name" value="MATH_TRAF_C"/>
    <property type="match status" value="1"/>
</dbReference>
<evidence type="ECO:0000256" key="20">
    <source>
        <dbReference type="SAM" id="MobiDB-lite"/>
    </source>
</evidence>
<keyword evidence="10" id="KW-0808">Transferase</keyword>
<keyword evidence="16" id="KW-0539">Nucleus</keyword>
<keyword evidence="9" id="KW-0551">Lipid droplet</keyword>
<evidence type="ECO:0000256" key="9">
    <source>
        <dbReference type="ARBA" id="ARBA00022677"/>
    </source>
</evidence>
<evidence type="ECO:0000256" key="19">
    <source>
        <dbReference type="SAM" id="Coils"/>
    </source>
</evidence>
<evidence type="ECO:0000256" key="7">
    <source>
        <dbReference type="ARBA" id="ARBA00012483"/>
    </source>
</evidence>
<name>A0ABN8P9C6_9CNID</name>
<evidence type="ECO:0000259" key="21">
    <source>
        <dbReference type="PROSITE" id="PS50089"/>
    </source>
</evidence>
<evidence type="ECO:0000259" key="23">
    <source>
        <dbReference type="PROSITE" id="PS50145"/>
    </source>
</evidence>
<proteinExistence type="inferred from homology"/>
<keyword evidence="13 18" id="KW-0863">Zinc-finger</keyword>
<dbReference type="InterPro" id="IPR001293">
    <property type="entry name" value="Znf_TRAF"/>
</dbReference>
<feature type="zinc finger region" description="TRAF-type" evidence="18">
    <location>
        <begin position="194"/>
        <end position="244"/>
    </location>
</feature>
<keyword evidence="12" id="KW-0677">Repeat</keyword>
<keyword evidence="11 18" id="KW-0479">Metal-binding</keyword>
<evidence type="ECO:0000313" key="24">
    <source>
        <dbReference type="EMBL" id="CAH3137011.1"/>
    </source>
</evidence>
<dbReference type="InterPro" id="IPR013083">
    <property type="entry name" value="Znf_RING/FYVE/PHD"/>
</dbReference>
<dbReference type="PROSITE" id="PS50144">
    <property type="entry name" value="MATH"/>
    <property type="match status" value="1"/>
</dbReference>
<dbReference type="InterPro" id="IPR027139">
    <property type="entry name" value="TRAF6_RING-HC"/>
</dbReference>
<sequence>MTRSFRREEQAAFAREASVEPSAVRLFTREFLSYDEPRSEGYDEYFDPPLESKYECPICLLGLREPVQTSCGHRFCRGCILRSIRDDGPKCPVDNERLNESQLYPDNFAKREMLSHDVFCRLKKQHGCPWKGPLHKLEDHLSVCEFVELDCPNECGRNLKRKDLQKHLEEECPNRTKPCRYCQEQVKWNGLEKHFEVSCRKYPQTCEKCGQENIPKDMIKEHLENECPNTEIKCPFHIVGCTYEGLRVNVNKHMIEQLTGHLTDMSKTIVALSTSIKRERQTRRTAPRRTGDDLGARPQEQAAQEVYLSELSTQTQNHQGAIDELRHRVNNVDNNVHRLERRLEEIRMRQERPIQELTMRFNRYEAKLLEYEGRVCNGSYIWRIENYRQCRQDAINGVMTAIYSPAFYTSLYGYKLCMRINLNGVDGGEGEHVALYVHMMQGDYDAILEWPFKLRKVEFAILDQCDATEARHHISRSLEVNPYAPFQMPTTPRTHQGHGFSEFAPITRIRDGHHVINNTMFVCIQVILYLEDTYRTFSSDN</sequence>
<dbReference type="InterPro" id="IPR008974">
    <property type="entry name" value="TRAF-like"/>
</dbReference>
<dbReference type="InterPro" id="IPR001841">
    <property type="entry name" value="Znf_RING"/>
</dbReference>
<feature type="domain" description="TRAF-type" evidence="23">
    <location>
        <begin position="140"/>
        <end position="192"/>
    </location>
</feature>
<dbReference type="Gene3D" id="3.30.40.10">
    <property type="entry name" value="Zinc/RING finger domain, C3HC4 (zinc finger)"/>
    <property type="match status" value="3"/>
</dbReference>
<evidence type="ECO:0000256" key="10">
    <source>
        <dbReference type="ARBA" id="ARBA00022679"/>
    </source>
</evidence>
<dbReference type="PIRSF" id="PIRSF015614">
    <property type="entry name" value="TRAF"/>
    <property type="match status" value="1"/>
</dbReference>
<accession>A0ABN8P9C6</accession>
<keyword evidence="15 18" id="KW-0862">Zinc</keyword>
<feature type="zinc finger region" description="TRAF-type" evidence="18">
    <location>
        <begin position="140"/>
        <end position="192"/>
    </location>
</feature>
<evidence type="ECO:0000256" key="17">
    <source>
        <dbReference type="ARBA" id="ARBA00030810"/>
    </source>
</evidence>
<dbReference type="Pfam" id="PF02176">
    <property type="entry name" value="zf-TRAF"/>
    <property type="match status" value="2"/>
</dbReference>
<evidence type="ECO:0000259" key="22">
    <source>
        <dbReference type="PROSITE" id="PS50144"/>
    </source>
</evidence>
<keyword evidence="19" id="KW-0175">Coiled coil</keyword>
<dbReference type="EMBL" id="CALNXK010000058">
    <property type="protein sequence ID" value="CAH3137011.1"/>
    <property type="molecule type" value="Genomic_DNA"/>
</dbReference>
<reference evidence="24 25" key="1">
    <citation type="submission" date="2022-05" db="EMBL/GenBank/DDBJ databases">
        <authorList>
            <consortium name="Genoscope - CEA"/>
            <person name="William W."/>
        </authorList>
    </citation>
    <scope>NUCLEOTIDE SEQUENCE [LARGE SCALE GENOMIC DNA]</scope>
</reference>
<evidence type="ECO:0000256" key="4">
    <source>
        <dbReference type="ARBA" id="ARBA00004544"/>
    </source>
</evidence>
<dbReference type="InterPro" id="IPR049342">
    <property type="entry name" value="TRAF1-6_MATH_dom"/>
</dbReference>
<protein>
    <recommendedName>
        <fullName evidence="7">RING-type E3 ubiquitin transferase</fullName>
        <ecNumber evidence="7">2.3.2.27</ecNumber>
    </recommendedName>
    <alternativeName>
        <fullName evidence="17">E3 ubiquitin-protein ligase TRAF6</fullName>
    </alternativeName>
</protein>
<evidence type="ECO:0000313" key="25">
    <source>
        <dbReference type="Proteomes" id="UP001159405"/>
    </source>
</evidence>
<evidence type="ECO:0000256" key="1">
    <source>
        <dbReference type="ARBA" id="ARBA00000900"/>
    </source>
</evidence>
<evidence type="ECO:0000256" key="6">
    <source>
        <dbReference type="ARBA" id="ARBA00006608"/>
    </source>
</evidence>
<feature type="coiled-coil region" evidence="19">
    <location>
        <begin position="322"/>
        <end position="374"/>
    </location>
</feature>
<keyword evidence="14" id="KW-0833">Ubl conjugation pathway</keyword>
<keyword evidence="25" id="KW-1185">Reference proteome</keyword>
<dbReference type="PROSITE" id="PS50145">
    <property type="entry name" value="ZF_TRAF"/>
    <property type="match status" value="2"/>
</dbReference>
<dbReference type="SUPFAM" id="SSF49599">
    <property type="entry name" value="TRAF domain-like"/>
    <property type="match status" value="2"/>
</dbReference>
<organism evidence="24 25">
    <name type="scientific">Porites lobata</name>
    <dbReference type="NCBI Taxonomy" id="104759"/>
    <lineage>
        <taxon>Eukaryota</taxon>
        <taxon>Metazoa</taxon>
        <taxon>Cnidaria</taxon>
        <taxon>Anthozoa</taxon>
        <taxon>Hexacorallia</taxon>
        <taxon>Scleractinia</taxon>
        <taxon>Fungiina</taxon>
        <taxon>Poritidae</taxon>
        <taxon>Porites</taxon>
    </lineage>
</organism>
<dbReference type="SMART" id="SM00184">
    <property type="entry name" value="RING"/>
    <property type="match status" value="1"/>
</dbReference>
<comment type="subcellular location">
    <subcellularLocation>
        <location evidence="4">Cytoplasm</location>
        <location evidence="4">Cell cortex</location>
    </subcellularLocation>
    <subcellularLocation>
        <location evidence="3">Lipid droplet</location>
    </subcellularLocation>
    <subcellularLocation>
        <location evidence="2">Nucleus</location>
    </subcellularLocation>
</comment>
<evidence type="ECO:0000256" key="2">
    <source>
        <dbReference type="ARBA" id="ARBA00004123"/>
    </source>
</evidence>
<dbReference type="PANTHER" id="PTHR10131">
    <property type="entry name" value="TNF RECEPTOR ASSOCIATED FACTOR"/>
    <property type="match status" value="1"/>
</dbReference>
<evidence type="ECO:0000256" key="3">
    <source>
        <dbReference type="ARBA" id="ARBA00004502"/>
    </source>
</evidence>
<evidence type="ECO:0000256" key="16">
    <source>
        <dbReference type="ARBA" id="ARBA00023242"/>
    </source>
</evidence>
<feature type="domain" description="RING-type" evidence="21">
    <location>
        <begin position="56"/>
        <end position="95"/>
    </location>
</feature>
<dbReference type="PROSITE" id="PS50089">
    <property type="entry name" value="ZF_RING_2"/>
    <property type="match status" value="1"/>
</dbReference>
<evidence type="ECO:0000256" key="18">
    <source>
        <dbReference type="PROSITE-ProRule" id="PRU00207"/>
    </source>
</evidence>
<dbReference type="Pfam" id="PF13923">
    <property type="entry name" value="zf-C3HC4_2"/>
    <property type="match status" value="1"/>
</dbReference>